<dbReference type="InterPro" id="IPR009003">
    <property type="entry name" value="Peptidase_S1_PA"/>
</dbReference>
<dbReference type="InterPro" id="IPR007730">
    <property type="entry name" value="SPOR-like_dom"/>
</dbReference>
<dbReference type="InterPro" id="IPR036366">
    <property type="entry name" value="PGBDSf"/>
</dbReference>
<protein>
    <submittedName>
        <fullName evidence="5">Trypsin-like peptidase domain-containing protein</fullName>
    </submittedName>
</protein>
<dbReference type="Gene3D" id="1.10.101.10">
    <property type="entry name" value="PGBD-like superfamily/PGBD"/>
    <property type="match status" value="1"/>
</dbReference>
<dbReference type="InterPro" id="IPR036365">
    <property type="entry name" value="PGBD-like_sf"/>
</dbReference>
<gene>
    <name evidence="5" type="ORF">IV417_15800</name>
</gene>
<feature type="compositionally biased region" description="Basic and acidic residues" evidence="1">
    <location>
        <begin position="166"/>
        <end position="177"/>
    </location>
</feature>
<keyword evidence="6" id="KW-1185">Reference proteome</keyword>
<dbReference type="GO" id="GO:0042834">
    <property type="term" value="F:peptidoglycan binding"/>
    <property type="evidence" value="ECO:0007669"/>
    <property type="project" value="InterPro"/>
</dbReference>
<evidence type="ECO:0000256" key="2">
    <source>
        <dbReference type="SAM" id="SignalP"/>
    </source>
</evidence>
<feature type="domain" description="Peptidoglycan binding-like" evidence="3">
    <location>
        <begin position="182"/>
        <end position="231"/>
    </location>
</feature>
<dbReference type="AlphaFoldDB" id="A0AAP2CRM1"/>
<dbReference type="Pfam" id="PF01471">
    <property type="entry name" value="PG_binding_1"/>
    <property type="match status" value="1"/>
</dbReference>
<organism evidence="5 6">
    <name type="scientific">Harenicola maris</name>
    <dbReference type="NCBI Taxonomy" id="2841044"/>
    <lineage>
        <taxon>Bacteria</taxon>
        <taxon>Pseudomonadati</taxon>
        <taxon>Pseudomonadota</taxon>
        <taxon>Alphaproteobacteria</taxon>
        <taxon>Rhodobacterales</taxon>
        <taxon>Paracoccaceae</taxon>
        <taxon>Harenicola</taxon>
    </lineage>
</organism>
<feature type="region of interest" description="Disordered" evidence="1">
    <location>
        <begin position="125"/>
        <end position="177"/>
    </location>
</feature>
<reference evidence="5 6" key="1">
    <citation type="journal article" date="2021" name="Arch. Microbiol.">
        <title>Harenicola maris gen. nov., sp. nov. isolated from the Sea of Japan shallow sediments.</title>
        <authorList>
            <person name="Romanenko L.A."/>
            <person name="Kurilenko V.V."/>
            <person name="Chernysheva N.Y."/>
            <person name="Tekutyeva L.A."/>
            <person name="Velansky P.V."/>
            <person name="Svetashev V.I."/>
            <person name="Isaeva M.P."/>
        </authorList>
    </citation>
    <scope>NUCLEOTIDE SEQUENCE [LARGE SCALE GENOMIC DNA]</scope>
    <source>
        <strain evidence="5 6">KMM 3653</strain>
    </source>
</reference>
<evidence type="ECO:0000259" key="4">
    <source>
        <dbReference type="Pfam" id="PF05036"/>
    </source>
</evidence>
<evidence type="ECO:0000259" key="3">
    <source>
        <dbReference type="Pfam" id="PF01471"/>
    </source>
</evidence>
<feature type="chain" id="PRO_5043028814" evidence="2">
    <location>
        <begin position="18"/>
        <end position="607"/>
    </location>
</feature>
<accession>A0AAP2CRM1</accession>
<evidence type="ECO:0000313" key="6">
    <source>
        <dbReference type="Proteomes" id="UP001315686"/>
    </source>
</evidence>
<dbReference type="SUPFAM" id="SSF47090">
    <property type="entry name" value="PGBD-like"/>
    <property type="match status" value="1"/>
</dbReference>
<dbReference type="EMBL" id="JADQAZ010000003">
    <property type="protein sequence ID" value="MBT0958853.1"/>
    <property type="molecule type" value="Genomic_DNA"/>
</dbReference>
<evidence type="ECO:0000256" key="1">
    <source>
        <dbReference type="SAM" id="MobiDB-lite"/>
    </source>
</evidence>
<dbReference type="Pfam" id="PF13365">
    <property type="entry name" value="Trypsin_2"/>
    <property type="match status" value="1"/>
</dbReference>
<feature type="domain" description="SPOR" evidence="4">
    <location>
        <begin position="30"/>
        <end position="97"/>
    </location>
</feature>
<comment type="caution">
    <text evidence="5">The sequence shown here is derived from an EMBL/GenBank/DDBJ whole genome shotgun (WGS) entry which is preliminary data.</text>
</comment>
<dbReference type="Gene3D" id="2.40.10.120">
    <property type="match status" value="1"/>
</dbReference>
<sequence>MTRILMRLFFVATVAFATGLISGGAARAQATAWVQIEAQPTLAEAEARARAYAATFPQVSGFRMRSGWYAIALGPFARNEATNQLRSLRSARQIPGDSFVAFSNQYAQQFWPVGGAIPTQPLVPLNPAGTTETAQPAPDAGAQAEETAEAEAEVVATPEPEPEPEETPRQARASERQLDRAGRELLQEALQWEGFYTGAIDASFGAGTRRAMAAYQTAIGAEPTGVLTTRQREGLIGGYQAQFEALGLASLRDERAGVELIAPTKLVKFAKIEPPFAQYDSEGDSGVRLLLISQLGEQAELSGLYDIMQTLEIVPPEGERERGRRSFTLTGQDTQRHSYTYATLSGGQIKGFTLIWRPEDAKLMTKVVQMMRDSFTPLDGVVMPDNAGTSGGDEQRIDLMAGLQLRRPDHSRSGFYVDGSGAVLTTTEALGQCSRVTVNEEVEMEVSAQDDSLGLALLRPQSAQAPLSYARFAPQVPRLQSEIAVSGYSYEDLLTLPVLTFGQLADIRGLSGQENLHRLSIEALPGDAGGPVLDQTGAVVGMLLPRSTDGARQLPENVSFSADAGSIAAFLSNAGLTPSASEATSGLPPEDLTLLAGDMTVLVSCWN</sequence>
<dbReference type="SUPFAM" id="SSF50494">
    <property type="entry name" value="Trypsin-like serine proteases"/>
    <property type="match status" value="1"/>
</dbReference>
<keyword evidence="2" id="KW-0732">Signal</keyword>
<dbReference type="InterPro" id="IPR002477">
    <property type="entry name" value="Peptidoglycan-bd-like"/>
</dbReference>
<dbReference type="Proteomes" id="UP001315686">
    <property type="component" value="Unassembled WGS sequence"/>
</dbReference>
<proteinExistence type="predicted"/>
<evidence type="ECO:0000313" key="5">
    <source>
        <dbReference type="EMBL" id="MBT0958853.1"/>
    </source>
</evidence>
<dbReference type="Pfam" id="PF05036">
    <property type="entry name" value="SPOR"/>
    <property type="match status" value="1"/>
</dbReference>
<name>A0AAP2CRM1_9RHOB</name>
<feature type="signal peptide" evidence="2">
    <location>
        <begin position="1"/>
        <end position="17"/>
    </location>
</feature>